<evidence type="ECO:0000259" key="9">
    <source>
        <dbReference type="Pfam" id="PF00482"/>
    </source>
</evidence>
<evidence type="ECO:0000256" key="3">
    <source>
        <dbReference type="ARBA" id="ARBA00022475"/>
    </source>
</evidence>
<keyword evidence="7 8" id="KW-0472">Membrane</keyword>
<protein>
    <submittedName>
        <fullName evidence="10">Type II secretion system F family protein</fullName>
    </submittedName>
</protein>
<comment type="similarity">
    <text evidence="2">Belongs to the GSP F family.</text>
</comment>
<evidence type="ECO:0000256" key="6">
    <source>
        <dbReference type="ARBA" id="ARBA00022989"/>
    </source>
</evidence>
<keyword evidence="4" id="KW-0997">Cell inner membrane</keyword>
<evidence type="ECO:0000313" key="10">
    <source>
        <dbReference type="EMBL" id="MFC3025342.1"/>
    </source>
</evidence>
<comment type="subcellular location">
    <subcellularLocation>
        <location evidence="1">Cell inner membrane</location>
        <topology evidence="1">Multi-pass membrane protein</topology>
    </subcellularLocation>
</comment>
<feature type="transmembrane region" description="Helical" evidence="8">
    <location>
        <begin position="225"/>
        <end position="244"/>
    </location>
</feature>
<evidence type="ECO:0000256" key="1">
    <source>
        <dbReference type="ARBA" id="ARBA00004429"/>
    </source>
</evidence>
<dbReference type="Gene3D" id="1.20.81.30">
    <property type="entry name" value="Type II secretion system (T2SS), domain F"/>
    <property type="match status" value="2"/>
</dbReference>
<evidence type="ECO:0000256" key="4">
    <source>
        <dbReference type="ARBA" id="ARBA00022519"/>
    </source>
</evidence>
<dbReference type="InterPro" id="IPR003004">
    <property type="entry name" value="GspF/PilC"/>
</dbReference>
<dbReference type="RefSeq" id="WP_164711881.1">
    <property type="nucleotide sequence ID" value="NZ_AP024911.1"/>
</dbReference>
<accession>A0ABV7CB62</accession>
<dbReference type="InterPro" id="IPR018076">
    <property type="entry name" value="T2SS_GspF_dom"/>
</dbReference>
<feature type="domain" description="Type II secretion system protein GspF" evidence="9">
    <location>
        <begin position="72"/>
        <end position="195"/>
    </location>
</feature>
<keyword evidence="3" id="KW-1003">Cell membrane</keyword>
<evidence type="ECO:0000256" key="8">
    <source>
        <dbReference type="SAM" id="Phobius"/>
    </source>
</evidence>
<dbReference type="InterPro" id="IPR042094">
    <property type="entry name" value="T2SS_GspF_sf"/>
</dbReference>
<keyword evidence="6 8" id="KW-1133">Transmembrane helix</keyword>
<proteinExistence type="inferred from homology"/>
<feature type="transmembrane region" description="Helical" evidence="8">
    <location>
        <begin position="379"/>
        <end position="399"/>
    </location>
</feature>
<evidence type="ECO:0000256" key="7">
    <source>
        <dbReference type="ARBA" id="ARBA00023136"/>
    </source>
</evidence>
<dbReference type="EMBL" id="JBHRSE010000117">
    <property type="protein sequence ID" value="MFC3025342.1"/>
    <property type="molecule type" value="Genomic_DNA"/>
</dbReference>
<evidence type="ECO:0000256" key="5">
    <source>
        <dbReference type="ARBA" id="ARBA00022692"/>
    </source>
</evidence>
<keyword evidence="11" id="KW-1185">Reference proteome</keyword>
<feature type="transmembrane region" description="Helical" evidence="8">
    <location>
        <begin position="171"/>
        <end position="194"/>
    </location>
</feature>
<dbReference type="PANTHER" id="PTHR30012">
    <property type="entry name" value="GENERAL SECRETION PATHWAY PROTEIN"/>
    <property type="match status" value="1"/>
</dbReference>
<gene>
    <name evidence="10" type="ORF">ACFODT_16175</name>
</gene>
<dbReference type="Proteomes" id="UP001595384">
    <property type="component" value="Unassembled WGS sequence"/>
</dbReference>
<keyword evidence="5 8" id="KW-0812">Transmembrane</keyword>
<organism evidence="10 11">
    <name type="scientific">Vibrio zhugei</name>
    <dbReference type="NCBI Taxonomy" id="2479546"/>
    <lineage>
        <taxon>Bacteria</taxon>
        <taxon>Pseudomonadati</taxon>
        <taxon>Pseudomonadota</taxon>
        <taxon>Gammaproteobacteria</taxon>
        <taxon>Vibrionales</taxon>
        <taxon>Vibrionaceae</taxon>
        <taxon>Vibrio</taxon>
    </lineage>
</organism>
<evidence type="ECO:0000313" key="11">
    <source>
        <dbReference type="Proteomes" id="UP001595384"/>
    </source>
</evidence>
<comment type="caution">
    <text evidence="10">The sequence shown here is derived from an EMBL/GenBank/DDBJ whole genome shotgun (WGS) entry which is preliminary data.</text>
</comment>
<dbReference type="Pfam" id="PF00482">
    <property type="entry name" value="T2SSF"/>
    <property type="match status" value="2"/>
</dbReference>
<sequence length="407" mass="45923">MSLSQRSLSHFIWTGIDEHGVSHTGRYTALEPQEVRAYLQQRHIRLLTVQRQSMSRHWYRRHTIQRHDISLWTRQMATLLESGLSLSQALELLQSHQKKPAMRSLLYALSESLASGETLSHTLRAYRTHFDALYINLIESAEYHGKMAEVFTTLSQYRERSDALKRQIIKAALYPLLVLCVALIVTYLMLVMVIPEFEQLFASFDAQLPAMTQAVIASSAWLKQWGEALIVLTMSVVGGGYSMMKRSSRLHYVASYCLLRCPFIGNTIKRAALARFCQTTATCLAAGLPILKALHLGAKSTGNAYLSQQFAPIIERTASGHPIYRSLTNRAIFSYTFIQLITIGEESGQLDEMLHKISRNYQQAVQRNIEGLEKMLEPVLILMIGTLIGGLIIAMYLPIFNLAGILS</sequence>
<dbReference type="PANTHER" id="PTHR30012:SF7">
    <property type="entry name" value="PROTEIN TRANSPORT PROTEIN HOFC HOMOLOG"/>
    <property type="match status" value="1"/>
</dbReference>
<reference evidence="11" key="1">
    <citation type="journal article" date="2019" name="Int. J. Syst. Evol. Microbiol.">
        <title>The Global Catalogue of Microorganisms (GCM) 10K type strain sequencing project: providing services to taxonomists for standard genome sequencing and annotation.</title>
        <authorList>
            <consortium name="The Broad Institute Genomics Platform"/>
            <consortium name="The Broad Institute Genome Sequencing Center for Infectious Disease"/>
            <person name="Wu L."/>
            <person name="Ma J."/>
        </authorList>
    </citation>
    <scope>NUCLEOTIDE SEQUENCE [LARGE SCALE GENOMIC DNA]</scope>
    <source>
        <strain evidence="11">KCTC 62784</strain>
    </source>
</reference>
<evidence type="ECO:0000256" key="2">
    <source>
        <dbReference type="ARBA" id="ARBA00005745"/>
    </source>
</evidence>
<name>A0ABV7CB62_9VIBR</name>
<dbReference type="PRINTS" id="PR00812">
    <property type="entry name" value="BCTERIALGSPF"/>
</dbReference>
<feature type="domain" description="Type II secretion system protein GspF" evidence="9">
    <location>
        <begin position="276"/>
        <end position="398"/>
    </location>
</feature>